<protein>
    <recommendedName>
        <fullName evidence="3">DUF4177 domain-containing protein</fullName>
    </recommendedName>
</protein>
<evidence type="ECO:0000313" key="1">
    <source>
        <dbReference type="EMBL" id="QQX77229.1"/>
    </source>
</evidence>
<proteinExistence type="predicted"/>
<sequence>MEYKVVPFAAHLDHKTGYSNHVSIQLEQLINKYSEQGWTFLHMETITNHLIGTAGCFGFGAKPGFTLVSNMLVFKK</sequence>
<evidence type="ECO:0008006" key="3">
    <source>
        <dbReference type="Google" id="ProtNLM"/>
    </source>
</evidence>
<name>A0ABX7DVP0_9FLAO</name>
<accession>A0ABX7DVP0</accession>
<evidence type="ECO:0000313" key="2">
    <source>
        <dbReference type="Proteomes" id="UP000629420"/>
    </source>
</evidence>
<keyword evidence="2" id="KW-1185">Reference proteome</keyword>
<dbReference type="Proteomes" id="UP000629420">
    <property type="component" value="Chromosome"/>
</dbReference>
<reference evidence="1 2" key="1">
    <citation type="submission" date="2021-01" db="EMBL/GenBank/DDBJ databases">
        <title>Aequorivita sp. strain KX20305, a bacterium isolated from the sediment collected at a cold seep field in South China Sea.</title>
        <authorList>
            <person name="Zhang H."/>
            <person name="Li C."/>
        </authorList>
    </citation>
    <scope>NUCLEOTIDE SEQUENCE [LARGE SCALE GENOMIC DNA]</scope>
    <source>
        <strain evidence="1 2">KX20305</strain>
    </source>
</reference>
<dbReference type="RefSeq" id="WP_202337130.1">
    <property type="nucleotide sequence ID" value="NZ_CP068439.1"/>
</dbReference>
<dbReference type="EMBL" id="CP068439">
    <property type="protein sequence ID" value="QQX77229.1"/>
    <property type="molecule type" value="Genomic_DNA"/>
</dbReference>
<organism evidence="1 2">
    <name type="scientific">Aequorivita iocasae</name>
    <dbReference type="NCBI Taxonomy" id="2803865"/>
    <lineage>
        <taxon>Bacteria</taxon>
        <taxon>Pseudomonadati</taxon>
        <taxon>Bacteroidota</taxon>
        <taxon>Flavobacteriia</taxon>
        <taxon>Flavobacteriales</taxon>
        <taxon>Flavobacteriaceae</taxon>
        <taxon>Aequorivita</taxon>
    </lineage>
</organism>
<gene>
    <name evidence="1" type="ORF">JK629_02865</name>
</gene>